<evidence type="ECO:0000313" key="2">
    <source>
        <dbReference type="EMBL" id="VAW55942.1"/>
    </source>
</evidence>
<dbReference type="SUPFAM" id="SSF56935">
    <property type="entry name" value="Porins"/>
    <property type="match status" value="1"/>
</dbReference>
<evidence type="ECO:0000256" key="1">
    <source>
        <dbReference type="SAM" id="Coils"/>
    </source>
</evidence>
<dbReference type="EMBL" id="UOFF01000145">
    <property type="protein sequence ID" value="VAW55942.1"/>
    <property type="molecule type" value="Genomic_DNA"/>
</dbReference>
<dbReference type="AlphaFoldDB" id="A0A3B0WXJ1"/>
<dbReference type="InterPro" id="IPR038673">
    <property type="entry name" value="OprB_sf"/>
</dbReference>
<keyword evidence="1" id="KW-0175">Coiled coil</keyword>
<organism evidence="2">
    <name type="scientific">hydrothermal vent metagenome</name>
    <dbReference type="NCBI Taxonomy" id="652676"/>
    <lineage>
        <taxon>unclassified sequences</taxon>
        <taxon>metagenomes</taxon>
        <taxon>ecological metagenomes</taxon>
    </lineage>
</organism>
<proteinExistence type="predicted"/>
<sequence>MPYLQTIKPKMQHHPLRIKTSRLILLLAFATPFATHAEGKREQLLNRIEGLEQRLIELETSTVLSDPETRVKPIEVFIDENGLEHDTKIPGSRSIITYQRERVYRRQTINEKIEEALDDAANNSVEVGVDAAIILQNAQQSKGSDKTADGNFYQLASTDLFFTAGLAQYTVFFADIVGLSGTPPDSEINGLTLVNGYAARLVSQNDLSLREAWLMTELWDQKLSLVVGRVDLTNYFDSNAAANDETSQFLSDALVNNPALGLSENGAGMALIYDPKSNFNFKFGYQQSTSTATNLSDSLFLLLEAGYQLNPFQIGEGNYRVWYRENNTDAGTNAYGFSLDQKIMPGVTIFGRYGTAENLSSSSDDKYFSTGVQFNAGLGFNPEDVFGIGYADSSLATNEKEKLLEAYYNLAMTEKLQLSFNMTYLDEKRITAETDSYIITGVRLQASF</sequence>
<gene>
    <name evidence="2" type="ORF">MNBD_GAMMA07-44</name>
</gene>
<evidence type="ECO:0008006" key="3">
    <source>
        <dbReference type="Google" id="ProtNLM"/>
    </source>
</evidence>
<dbReference type="Gene3D" id="2.40.160.180">
    <property type="entry name" value="Carbohydrate-selective porin OprB"/>
    <property type="match status" value="1"/>
</dbReference>
<feature type="coiled-coil region" evidence="1">
    <location>
        <begin position="34"/>
        <end position="61"/>
    </location>
</feature>
<protein>
    <recommendedName>
        <fullName evidence="3">Porin</fullName>
    </recommendedName>
</protein>
<accession>A0A3B0WXJ1</accession>
<name>A0A3B0WXJ1_9ZZZZ</name>
<reference evidence="2" key="1">
    <citation type="submission" date="2018-06" db="EMBL/GenBank/DDBJ databases">
        <authorList>
            <person name="Zhirakovskaya E."/>
        </authorList>
    </citation>
    <scope>NUCLEOTIDE SEQUENCE</scope>
</reference>